<dbReference type="Pfam" id="PF13468">
    <property type="entry name" value="Glyoxalase_3"/>
    <property type="match status" value="1"/>
</dbReference>
<gene>
    <name evidence="2" type="ORF">DZC73_12390</name>
</gene>
<dbReference type="Gene3D" id="3.10.180.10">
    <property type="entry name" value="2,3-Dihydroxybiphenyl 1,2-Dioxygenase, domain 1"/>
    <property type="match status" value="1"/>
</dbReference>
<keyword evidence="3" id="KW-1185">Reference proteome</keyword>
<dbReference type="EMBL" id="QUSW01000003">
    <property type="protein sequence ID" value="RQP24122.1"/>
    <property type="molecule type" value="Genomic_DNA"/>
</dbReference>
<protein>
    <submittedName>
        <fullName evidence="2">VOC family protein</fullName>
    </submittedName>
</protein>
<name>A0A3N7IZI0_9BURK</name>
<accession>A0A3N7IZI0</accession>
<comment type="caution">
    <text evidence="2">The sequence shown here is derived from an EMBL/GenBank/DDBJ whole genome shotgun (WGS) entry which is preliminary data.</text>
</comment>
<dbReference type="Proteomes" id="UP000267464">
    <property type="component" value="Unassembled WGS sequence"/>
</dbReference>
<proteinExistence type="predicted"/>
<dbReference type="AlphaFoldDB" id="A0A3N7IZI0"/>
<dbReference type="RefSeq" id="WP_124540570.1">
    <property type="nucleotide sequence ID" value="NZ_QUSW01000003.1"/>
</dbReference>
<evidence type="ECO:0000313" key="3">
    <source>
        <dbReference type="Proteomes" id="UP000267464"/>
    </source>
</evidence>
<organism evidence="2 3">
    <name type="scientific">Piscinibacter terrae</name>
    <dbReference type="NCBI Taxonomy" id="2496871"/>
    <lineage>
        <taxon>Bacteria</taxon>
        <taxon>Pseudomonadati</taxon>
        <taxon>Pseudomonadota</taxon>
        <taxon>Betaproteobacteria</taxon>
        <taxon>Burkholderiales</taxon>
        <taxon>Sphaerotilaceae</taxon>
        <taxon>Piscinibacter</taxon>
    </lineage>
</organism>
<reference evidence="2 3" key="1">
    <citation type="submission" date="2018-08" db="EMBL/GenBank/DDBJ databases">
        <authorList>
            <person name="Khan S.A."/>
            <person name="Jeon C.O."/>
            <person name="Chun B.H."/>
            <person name="Jeong S.E."/>
        </authorList>
    </citation>
    <scope>NUCLEOTIDE SEQUENCE [LARGE SCALE GENOMIC DNA]</scope>
    <source>
        <strain evidence="2 3">S-16</strain>
    </source>
</reference>
<reference evidence="2 3" key="2">
    <citation type="submission" date="2018-12" db="EMBL/GenBank/DDBJ databases">
        <title>Rhizobacter gummiphilus sp. nov., a rubber-degrading bacterium isolated from the soil of a botanical garden in Japan.</title>
        <authorList>
            <person name="Shunsuke S.S."/>
        </authorList>
    </citation>
    <scope>NUCLEOTIDE SEQUENCE [LARGE SCALE GENOMIC DNA]</scope>
    <source>
        <strain evidence="2 3">S-16</strain>
    </source>
</reference>
<dbReference type="OrthoDB" id="5801364at2"/>
<evidence type="ECO:0000259" key="1">
    <source>
        <dbReference type="Pfam" id="PF13468"/>
    </source>
</evidence>
<feature type="domain" description="Glyoxalase-like" evidence="1">
    <location>
        <begin position="5"/>
        <end position="179"/>
    </location>
</feature>
<dbReference type="InterPro" id="IPR025870">
    <property type="entry name" value="Glyoxalase-like_dom"/>
</dbReference>
<dbReference type="InterPro" id="IPR029068">
    <property type="entry name" value="Glyas_Bleomycin-R_OHBP_Dase"/>
</dbReference>
<evidence type="ECO:0000313" key="2">
    <source>
        <dbReference type="EMBL" id="RQP24122.1"/>
    </source>
</evidence>
<sequence>MSCELDHLVVAARTLDEGVAWCEAMLGVIPTGGGKHALMGTHNRVMSIASPQWPRAYLEFIAVDPQAPHPGRARWFDLDSPAMHERLARGPRLVHWVARCDDIELRSTRWRGVDADPGDVLAAERQTERGWLRWRISMRPDGVRLFDGAWPTLIQWDGPHPTDTMAPGGVVLQQVNVRGLPSHAWDECRATGVSTADHGPALSARLTTPRGLVELNSD</sequence>